<reference evidence="5" key="1">
    <citation type="journal article" date="2019" name="Int. J. Syst. Evol. Microbiol.">
        <title>The Global Catalogue of Microorganisms (GCM) 10K type strain sequencing project: providing services to taxonomists for standard genome sequencing and annotation.</title>
        <authorList>
            <consortium name="The Broad Institute Genomics Platform"/>
            <consortium name="The Broad Institute Genome Sequencing Center for Infectious Disease"/>
            <person name="Wu L."/>
            <person name="Ma J."/>
        </authorList>
    </citation>
    <scope>NUCLEOTIDE SEQUENCE [LARGE SCALE GENOMIC DNA]</scope>
    <source>
        <strain evidence="5">JCM 31486</strain>
    </source>
</reference>
<proteinExistence type="predicted"/>
<dbReference type="CDD" id="cd15831">
    <property type="entry name" value="BTAD"/>
    <property type="match status" value="1"/>
</dbReference>
<gene>
    <name evidence="4" type="ORF">ACFQ1S_05670</name>
</gene>
<keyword evidence="2" id="KW-0804">Transcription</keyword>
<feature type="domain" description="Bacterial transcriptional activator" evidence="3">
    <location>
        <begin position="1"/>
        <end position="95"/>
    </location>
</feature>
<name>A0ABW3M817_9PSEU</name>
<dbReference type="SUPFAM" id="SSF48452">
    <property type="entry name" value="TPR-like"/>
    <property type="match status" value="1"/>
</dbReference>
<keyword evidence="5" id="KW-1185">Reference proteome</keyword>
<dbReference type="InterPro" id="IPR005158">
    <property type="entry name" value="BTAD"/>
</dbReference>
<evidence type="ECO:0000313" key="5">
    <source>
        <dbReference type="Proteomes" id="UP001597045"/>
    </source>
</evidence>
<comment type="caution">
    <text evidence="4">The sequence shown here is derived from an EMBL/GenBank/DDBJ whole genome shotgun (WGS) entry which is preliminary data.</text>
</comment>
<dbReference type="EMBL" id="JBHTIS010000210">
    <property type="protein sequence ID" value="MFD1045115.1"/>
    <property type="molecule type" value="Genomic_DNA"/>
</dbReference>
<evidence type="ECO:0000256" key="2">
    <source>
        <dbReference type="ARBA" id="ARBA00023163"/>
    </source>
</evidence>
<dbReference type="Gene3D" id="1.25.40.10">
    <property type="entry name" value="Tetratricopeptide repeat domain"/>
    <property type="match status" value="1"/>
</dbReference>
<evidence type="ECO:0000313" key="4">
    <source>
        <dbReference type="EMBL" id="MFD1045115.1"/>
    </source>
</evidence>
<keyword evidence="1" id="KW-0805">Transcription regulation</keyword>
<dbReference type="InterPro" id="IPR011990">
    <property type="entry name" value="TPR-like_helical_dom_sf"/>
</dbReference>
<dbReference type="Pfam" id="PF03704">
    <property type="entry name" value="BTAD"/>
    <property type="match status" value="1"/>
</dbReference>
<organism evidence="4 5">
    <name type="scientific">Kibdelosporangium lantanae</name>
    <dbReference type="NCBI Taxonomy" id="1497396"/>
    <lineage>
        <taxon>Bacteria</taxon>
        <taxon>Bacillati</taxon>
        <taxon>Actinomycetota</taxon>
        <taxon>Actinomycetes</taxon>
        <taxon>Pseudonocardiales</taxon>
        <taxon>Pseudonocardiaceae</taxon>
        <taxon>Kibdelosporangium</taxon>
    </lineage>
</organism>
<protein>
    <submittedName>
        <fullName evidence="4">AfsR/SARP family transcriptional regulator</fullName>
    </submittedName>
</protein>
<dbReference type="SMART" id="SM01043">
    <property type="entry name" value="BTAD"/>
    <property type="match status" value="1"/>
</dbReference>
<dbReference type="PANTHER" id="PTHR35807">
    <property type="entry name" value="TRANSCRIPTIONAL REGULATOR REDD-RELATED"/>
    <property type="match status" value="1"/>
</dbReference>
<evidence type="ECO:0000259" key="3">
    <source>
        <dbReference type="SMART" id="SM01043"/>
    </source>
</evidence>
<feature type="non-terminal residue" evidence="4">
    <location>
        <position position="1"/>
    </location>
</feature>
<accession>A0ABW3M817</accession>
<dbReference type="Proteomes" id="UP001597045">
    <property type="component" value="Unassembled WGS sequence"/>
</dbReference>
<evidence type="ECO:0000256" key="1">
    <source>
        <dbReference type="ARBA" id="ARBA00023015"/>
    </source>
</evidence>
<sequence>LEAVRLEAERIMVVEEWVDAALAAGRESTVIGELTAYVLEYPLRERFAAQLMLALARTGRRAEALDVYRSTRDVLVDQLGIEPGPHIRRIHTEVLAA</sequence>
<dbReference type="InterPro" id="IPR051677">
    <property type="entry name" value="AfsR-DnrI-RedD_regulator"/>
</dbReference>
<dbReference type="PANTHER" id="PTHR35807:SF1">
    <property type="entry name" value="TRANSCRIPTIONAL REGULATOR REDD"/>
    <property type="match status" value="1"/>
</dbReference>